<evidence type="ECO:0000256" key="4">
    <source>
        <dbReference type="ARBA" id="ARBA00022723"/>
    </source>
</evidence>
<keyword evidence="7 9" id="KW-0408">Iron</keyword>
<evidence type="ECO:0000256" key="6">
    <source>
        <dbReference type="ARBA" id="ARBA00022982"/>
    </source>
</evidence>
<feature type="binding site" description="axial binding residue" evidence="9">
    <location>
        <position position="145"/>
    </location>
    <ligand>
        <name>heme c</name>
        <dbReference type="ChEBI" id="CHEBI:61717"/>
        <label>2</label>
    </ligand>
    <ligandPart>
        <name>Fe</name>
        <dbReference type="ChEBI" id="CHEBI:18248"/>
    </ligandPart>
</feature>
<feature type="binding site" description="covalent" evidence="8">
    <location>
        <position position="141"/>
    </location>
    <ligand>
        <name>heme c</name>
        <dbReference type="ChEBI" id="CHEBI:61717"/>
        <label>2</label>
    </ligand>
</feature>
<evidence type="ECO:0000256" key="8">
    <source>
        <dbReference type="PIRSR" id="PIRSR000005-1"/>
    </source>
</evidence>
<evidence type="ECO:0000256" key="7">
    <source>
        <dbReference type="ARBA" id="ARBA00023004"/>
    </source>
</evidence>
<evidence type="ECO:0000256" key="5">
    <source>
        <dbReference type="ARBA" id="ARBA00022764"/>
    </source>
</evidence>
<feature type="chain" id="PRO_5012024001" evidence="10">
    <location>
        <begin position="22"/>
        <end position="212"/>
    </location>
</feature>
<evidence type="ECO:0000313" key="12">
    <source>
        <dbReference type="EMBL" id="SFX56495.1"/>
    </source>
</evidence>
<evidence type="ECO:0000256" key="10">
    <source>
        <dbReference type="SAM" id="SignalP"/>
    </source>
</evidence>
<dbReference type="GO" id="GO:0042597">
    <property type="term" value="C:periplasmic space"/>
    <property type="evidence" value="ECO:0007669"/>
    <property type="project" value="UniProtKB-SubCell"/>
</dbReference>
<dbReference type="InterPro" id="IPR024167">
    <property type="entry name" value="Cytochrome_c4-like"/>
</dbReference>
<feature type="domain" description="Cytochrome c" evidence="11">
    <location>
        <begin position="120"/>
        <end position="210"/>
    </location>
</feature>
<dbReference type="GO" id="GO:0020037">
    <property type="term" value="F:heme binding"/>
    <property type="evidence" value="ECO:0007669"/>
    <property type="project" value="InterPro"/>
</dbReference>
<evidence type="ECO:0000256" key="1">
    <source>
        <dbReference type="ARBA" id="ARBA00004418"/>
    </source>
</evidence>
<dbReference type="RefSeq" id="WP_143142821.1">
    <property type="nucleotide sequence ID" value="NZ_FPJW01000007.1"/>
</dbReference>
<accession>A0A1K1Y3M8</accession>
<keyword evidence="5" id="KW-0574">Periplasm</keyword>
<dbReference type="OrthoDB" id="9773456at2"/>
<feature type="binding site" description="covalent" evidence="8">
    <location>
        <position position="37"/>
    </location>
    <ligand>
        <name>heme c</name>
        <dbReference type="ChEBI" id="CHEBI:61717"/>
        <label>1</label>
    </ligand>
</feature>
<reference evidence="12 13" key="1">
    <citation type="submission" date="2016-11" db="EMBL/GenBank/DDBJ databases">
        <authorList>
            <person name="Jaros S."/>
            <person name="Januszkiewicz K."/>
            <person name="Wedrychowicz H."/>
        </authorList>
    </citation>
    <scope>NUCLEOTIDE SEQUENCE [LARGE SCALE GENOMIC DNA]</scope>
    <source>
        <strain evidence="12 13">DSM 21637</strain>
    </source>
</reference>
<dbReference type="SUPFAM" id="SSF46626">
    <property type="entry name" value="Cytochrome c"/>
    <property type="match status" value="2"/>
</dbReference>
<dbReference type="STRING" id="1122209.SAMN02745752_02105"/>
<keyword evidence="2" id="KW-0813">Transport</keyword>
<protein>
    <submittedName>
        <fullName evidence="12">Cytochrome c553</fullName>
    </submittedName>
</protein>
<feature type="binding site" description="axial binding residue" evidence="9">
    <location>
        <position position="84"/>
    </location>
    <ligand>
        <name>heme c</name>
        <dbReference type="ChEBI" id="CHEBI:61717"/>
        <label>1</label>
    </ligand>
    <ligandPart>
        <name>Fe</name>
        <dbReference type="ChEBI" id="CHEBI:18248"/>
    </ligandPart>
</feature>
<organism evidence="12 13">
    <name type="scientific">Marinospirillum alkaliphilum DSM 21637</name>
    <dbReference type="NCBI Taxonomy" id="1122209"/>
    <lineage>
        <taxon>Bacteria</taxon>
        <taxon>Pseudomonadati</taxon>
        <taxon>Pseudomonadota</taxon>
        <taxon>Gammaproteobacteria</taxon>
        <taxon>Oceanospirillales</taxon>
        <taxon>Oceanospirillaceae</taxon>
        <taxon>Marinospirillum</taxon>
    </lineage>
</organism>
<dbReference type="Proteomes" id="UP000182350">
    <property type="component" value="Unassembled WGS sequence"/>
</dbReference>
<evidence type="ECO:0000256" key="9">
    <source>
        <dbReference type="PIRSR" id="PIRSR000005-2"/>
    </source>
</evidence>
<comment type="subcellular location">
    <subcellularLocation>
        <location evidence="1">Periplasm</location>
    </subcellularLocation>
</comment>
<keyword evidence="3 8" id="KW-0349">Heme</keyword>
<name>A0A1K1Y3M8_9GAMM</name>
<proteinExistence type="predicted"/>
<dbReference type="InterPro" id="IPR050597">
    <property type="entry name" value="Cytochrome_c_Oxidase_Subunit"/>
</dbReference>
<dbReference type="PANTHER" id="PTHR33751">
    <property type="entry name" value="CBB3-TYPE CYTOCHROME C OXIDASE SUBUNIT FIXP"/>
    <property type="match status" value="1"/>
</dbReference>
<evidence type="ECO:0000313" key="13">
    <source>
        <dbReference type="Proteomes" id="UP000182350"/>
    </source>
</evidence>
<dbReference type="InterPro" id="IPR009056">
    <property type="entry name" value="Cyt_c-like_dom"/>
</dbReference>
<dbReference type="AlphaFoldDB" id="A0A1K1Y3M8"/>
<feature type="domain" description="Cytochrome c" evidence="11">
    <location>
        <begin position="25"/>
        <end position="107"/>
    </location>
</feature>
<feature type="binding site" description="covalent" evidence="8">
    <location>
        <position position="144"/>
    </location>
    <ligand>
        <name>heme c</name>
        <dbReference type="ChEBI" id="CHEBI:61717"/>
        <label>2</label>
    </ligand>
</feature>
<feature type="binding site" description="axial binding residue" evidence="9">
    <location>
        <position position="187"/>
    </location>
    <ligand>
        <name>heme c</name>
        <dbReference type="ChEBI" id="CHEBI:61717"/>
        <label>2</label>
    </ligand>
    <ligandPart>
        <name>Fe</name>
        <dbReference type="ChEBI" id="CHEBI:18248"/>
    </ligandPart>
</feature>
<dbReference type="InterPro" id="IPR036909">
    <property type="entry name" value="Cyt_c-like_dom_sf"/>
</dbReference>
<gene>
    <name evidence="12" type="ORF">SAMN02745752_02105</name>
</gene>
<feature type="signal peptide" evidence="10">
    <location>
        <begin position="1"/>
        <end position="21"/>
    </location>
</feature>
<evidence type="ECO:0000256" key="3">
    <source>
        <dbReference type="ARBA" id="ARBA00022617"/>
    </source>
</evidence>
<feature type="binding site" description="axial binding residue" evidence="9">
    <location>
        <position position="41"/>
    </location>
    <ligand>
        <name>heme c</name>
        <dbReference type="ChEBI" id="CHEBI:61717"/>
        <label>1</label>
    </ligand>
    <ligandPart>
        <name>Fe</name>
        <dbReference type="ChEBI" id="CHEBI:18248"/>
    </ligandPart>
</feature>
<keyword evidence="6" id="KW-0249">Electron transport</keyword>
<dbReference type="Gene3D" id="1.10.760.10">
    <property type="entry name" value="Cytochrome c-like domain"/>
    <property type="match status" value="2"/>
</dbReference>
<keyword evidence="4 9" id="KW-0479">Metal-binding</keyword>
<dbReference type="GO" id="GO:0005506">
    <property type="term" value="F:iron ion binding"/>
    <property type="evidence" value="ECO:0007669"/>
    <property type="project" value="InterPro"/>
</dbReference>
<sequence>MKTPRKTLLMMSLLLSMPLFAGIEGDAERGRTAAAVCAACHQADGSGMHIPGGESWPRLAAMDAGYMYRQLVDFREGRRTNASMMPFAAMLTDQQLKDVSVYYSQLPATPGQGGKDAAADLLKLGQRLVEQGDWERYIVPCGSCHGPASQGAGSNFPGIAGQHAGYIERQLLDWKQGKRDNDPQHLMLAIAERMTEQDIRAVAAWLSTLPAQ</sequence>
<dbReference type="GO" id="GO:0009055">
    <property type="term" value="F:electron transfer activity"/>
    <property type="evidence" value="ECO:0007669"/>
    <property type="project" value="InterPro"/>
</dbReference>
<keyword evidence="13" id="KW-1185">Reference proteome</keyword>
<dbReference type="PIRSF" id="PIRSF000005">
    <property type="entry name" value="Cytochrome_c4"/>
    <property type="match status" value="1"/>
</dbReference>
<dbReference type="PANTHER" id="PTHR33751:SF9">
    <property type="entry name" value="CYTOCHROME C4"/>
    <property type="match status" value="1"/>
</dbReference>
<evidence type="ECO:0000256" key="2">
    <source>
        <dbReference type="ARBA" id="ARBA00022448"/>
    </source>
</evidence>
<dbReference type="EMBL" id="FPJW01000007">
    <property type="protein sequence ID" value="SFX56495.1"/>
    <property type="molecule type" value="Genomic_DNA"/>
</dbReference>
<comment type="PTM">
    <text evidence="8">Binds 2 heme c groups covalently per subunit.</text>
</comment>
<dbReference type="PROSITE" id="PS51007">
    <property type="entry name" value="CYTC"/>
    <property type="match status" value="2"/>
</dbReference>
<dbReference type="Pfam" id="PF00034">
    <property type="entry name" value="Cytochrom_C"/>
    <property type="match status" value="2"/>
</dbReference>
<feature type="binding site" description="covalent" evidence="8">
    <location>
        <position position="40"/>
    </location>
    <ligand>
        <name>heme c</name>
        <dbReference type="ChEBI" id="CHEBI:61717"/>
        <label>1</label>
    </ligand>
</feature>
<keyword evidence="10" id="KW-0732">Signal</keyword>
<evidence type="ECO:0000259" key="11">
    <source>
        <dbReference type="PROSITE" id="PS51007"/>
    </source>
</evidence>